<dbReference type="GO" id="GO:0043235">
    <property type="term" value="C:receptor complex"/>
    <property type="evidence" value="ECO:0007669"/>
    <property type="project" value="TreeGrafter"/>
</dbReference>
<dbReference type="SMART" id="SM00194">
    <property type="entry name" value="PTPc"/>
    <property type="match status" value="1"/>
</dbReference>
<dbReference type="Gene3D" id="3.90.190.10">
    <property type="entry name" value="Protein tyrosine phosphatase superfamily"/>
    <property type="match status" value="2"/>
</dbReference>
<evidence type="ECO:0000313" key="7">
    <source>
        <dbReference type="EMBL" id="KAF0041157.1"/>
    </source>
</evidence>
<dbReference type="InterPro" id="IPR003595">
    <property type="entry name" value="Tyr_Pase_cat"/>
</dbReference>
<dbReference type="Proteomes" id="UP000438429">
    <property type="component" value="Unassembled WGS sequence"/>
</dbReference>
<organism evidence="7 8">
    <name type="scientific">Scophthalmus maximus</name>
    <name type="common">Turbot</name>
    <name type="synonym">Psetta maxima</name>
    <dbReference type="NCBI Taxonomy" id="52904"/>
    <lineage>
        <taxon>Eukaryota</taxon>
        <taxon>Metazoa</taxon>
        <taxon>Chordata</taxon>
        <taxon>Craniata</taxon>
        <taxon>Vertebrata</taxon>
        <taxon>Euteleostomi</taxon>
        <taxon>Actinopterygii</taxon>
        <taxon>Neopterygii</taxon>
        <taxon>Teleostei</taxon>
        <taxon>Neoteleostei</taxon>
        <taxon>Acanthomorphata</taxon>
        <taxon>Carangaria</taxon>
        <taxon>Pleuronectiformes</taxon>
        <taxon>Pleuronectoidei</taxon>
        <taxon>Scophthalmidae</taxon>
        <taxon>Scophthalmus</taxon>
    </lineage>
</organism>
<dbReference type="GO" id="GO:0004725">
    <property type="term" value="F:protein tyrosine phosphatase activity"/>
    <property type="evidence" value="ECO:0007669"/>
    <property type="project" value="InterPro"/>
</dbReference>
<evidence type="ECO:0000256" key="2">
    <source>
        <dbReference type="ARBA" id="ARBA00022989"/>
    </source>
</evidence>
<accession>A0A6A4T4N2</accession>
<keyword evidence="1 4" id="KW-0812">Transmembrane</keyword>
<dbReference type="InterPro" id="IPR016130">
    <property type="entry name" value="Tyr_Pase_AS"/>
</dbReference>
<dbReference type="PROSITE" id="PS50055">
    <property type="entry name" value="TYR_PHOSPHATASE_PTP"/>
    <property type="match status" value="1"/>
</dbReference>
<keyword evidence="3" id="KW-0325">Glycoprotein</keyword>
<evidence type="ECO:0000313" key="8">
    <source>
        <dbReference type="Proteomes" id="UP000438429"/>
    </source>
</evidence>
<dbReference type="PROSITE" id="PS50056">
    <property type="entry name" value="TYR_PHOSPHATASE_2"/>
    <property type="match status" value="1"/>
</dbReference>
<evidence type="ECO:0000256" key="4">
    <source>
        <dbReference type="SAM" id="Phobius"/>
    </source>
</evidence>
<evidence type="ECO:0000256" key="3">
    <source>
        <dbReference type="ARBA" id="ARBA00023180"/>
    </source>
</evidence>
<evidence type="ECO:0008006" key="9">
    <source>
        <dbReference type="Google" id="ProtNLM"/>
    </source>
</evidence>
<proteinExistence type="predicted"/>
<dbReference type="InterPro" id="IPR000242">
    <property type="entry name" value="PTP_cat"/>
</dbReference>
<dbReference type="SMART" id="SM00404">
    <property type="entry name" value="PTPc_motif"/>
    <property type="match status" value="1"/>
</dbReference>
<dbReference type="InterPro" id="IPR029021">
    <property type="entry name" value="Prot-tyrosine_phosphatase-like"/>
</dbReference>
<feature type="domain" description="Tyrosine specific protein phosphatases" evidence="6">
    <location>
        <begin position="318"/>
        <end position="391"/>
    </location>
</feature>
<gene>
    <name evidence="7" type="ORF">F2P81_007055</name>
</gene>
<dbReference type="PANTHER" id="PTHR46957:SF1">
    <property type="entry name" value="PHOSPHATIDYLINOSITOL PHOSPHATASE PTPRQ"/>
    <property type="match status" value="1"/>
</dbReference>
<dbReference type="Pfam" id="PF00102">
    <property type="entry name" value="Y_phosphatase"/>
    <property type="match status" value="2"/>
</dbReference>
<dbReference type="PROSITE" id="PS00383">
    <property type="entry name" value="TYR_PHOSPHATASE_1"/>
    <property type="match status" value="1"/>
</dbReference>
<sequence length="434" mass="49471">MRNNHTTAGTYVIGEDNDCVQENNTDHFCNGPLKPNTVYVFKFRATNINGQHTDSEYSDHVKTAVDGLLTREEQIILGVLLSFFLAVLLIVIICASVRIHQRKKEGGTYSPREAEIIETKCKLDQLIAVADLELKQEKLNRYSSFFFRRKEIYVIQLLSYRKSLKPVNKKSFLQHVEDLCANDNAKFQEEFAELPKLLQDLATTDADLPWNKSKNRFPNIKPYNNNRVKLLSEPGTAGSDYINASFVSGYLCPNEFIATQGPLPGTVADFWRMIWETGTRTIAMLTQCYEKGRHGHYILVRHFNYTSWPEHGVPESCGTLIKFVKAVRAHRHDNTTIAVHCSAGVGRTGVFMALDHLIQHVRDHDFVDIYGLVAELRSERMCMVQNLAQYIFLHQSTLELLNNKGNSQSIWFVSYSALEKMDSLDAMEGKAPFH</sequence>
<dbReference type="InterPro" id="IPR000387">
    <property type="entry name" value="Tyr_Pase_dom"/>
</dbReference>
<dbReference type="AlphaFoldDB" id="A0A6A4T4N2"/>
<evidence type="ECO:0000259" key="5">
    <source>
        <dbReference type="PROSITE" id="PS50055"/>
    </source>
</evidence>
<keyword evidence="4" id="KW-0472">Membrane</keyword>
<evidence type="ECO:0000256" key="1">
    <source>
        <dbReference type="ARBA" id="ARBA00022692"/>
    </source>
</evidence>
<dbReference type="InterPro" id="IPR050713">
    <property type="entry name" value="RTP_Phos/Ushers"/>
</dbReference>
<name>A0A6A4T4N2_SCOMX</name>
<feature type="domain" description="Tyrosine-protein phosphatase" evidence="5">
    <location>
        <begin position="187"/>
        <end position="400"/>
    </location>
</feature>
<dbReference type="PRINTS" id="PR00700">
    <property type="entry name" value="PRTYPHPHTASE"/>
</dbReference>
<evidence type="ECO:0000259" key="6">
    <source>
        <dbReference type="PROSITE" id="PS50056"/>
    </source>
</evidence>
<feature type="transmembrane region" description="Helical" evidence="4">
    <location>
        <begin position="75"/>
        <end position="95"/>
    </location>
</feature>
<dbReference type="SUPFAM" id="SSF52799">
    <property type="entry name" value="(Phosphotyrosine protein) phosphatases II"/>
    <property type="match status" value="1"/>
</dbReference>
<keyword evidence="2 4" id="KW-1133">Transmembrane helix</keyword>
<dbReference type="PANTHER" id="PTHR46957">
    <property type="entry name" value="CYTOKINE RECEPTOR"/>
    <property type="match status" value="1"/>
</dbReference>
<dbReference type="EMBL" id="VEVO01000006">
    <property type="protein sequence ID" value="KAF0041157.1"/>
    <property type="molecule type" value="Genomic_DNA"/>
</dbReference>
<comment type="caution">
    <text evidence="7">The sequence shown here is derived from an EMBL/GenBank/DDBJ whole genome shotgun (WGS) entry which is preliminary data.</text>
</comment>
<protein>
    <recommendedName>
        <fullName evidence="9">Protein-tyrosine-phosphatase</fullName>
    </recommendedName>
</protein>
<reference evidence="7 8" key="1">
    <citation type="submission" date="2019-06" db="EMBL/GenBank/DDBJ databases">
        <title>Draft genomes of female and male turbot (Scophthalmus maximus).</title>
        <authorList>
            <person name="Xu H."/>
            <person name="Xu X.-W."/>
            <person name="Shao C."/>
            <person name="Chen S."/>
        </authorList>
    </citation>
    <scope>NUCLEOTIDE SEQUENCE [LARGE SCALE GENOMIC DNA]</scope>
    <source>
        <strain evidence="7">Ysfricsl-2016a</strain>
        <tissue evidence="7">Blood</tissue>
    </source>
</reference>